<evidence type="ECO:0000256" key="1">
    <source>
        <dbReference type="SAM" id="Phobius"/>
    </source>
</evidence>
<feature type="transmembrane region" description="Helical" evidence="1">
    <location>
        <begin position="47"/>
        <end position="75"/>
    </location>
</feature>
<evidence type="ECO:0000313" key="4">
    <source>
        <dbReference type="Proteomes" id="UP000004578"/>
    </source>
</evidence>
<keyword evidence="1" id="KW-0472">Membrane</keyword>
<evidence type="ECO:0000259" key="2">
    <source>
        <dbReference type="Pfam" id="PF25231"/>
    </source>
</evidence>
<dbReference type="InterPro" id="IPR057169">
    <property type="entry name" value="DUF7847"/>
</dbReference>
<accession>J0NI91</accession>
<organism evidence="3 4">
    <name type="scientific">Schaalia georgiae F0490</name>
    <dbReference type="NCBI Taxonomy" id="1125717"/>
    <lineage>
        <taxon>Bacteria</taxon>
        <taxon>Bacillati</taxon>
        <taxon>Actinomycetota</taxon>
        <taxon>Actinomycetes</taxon>
        <taxon>Actinomycetales</taxon>
        <taxon>Actinomycetaceae</taxon>
        <taxon>Schaalia</taxon>
    </lineage>
</organism>
<feature type="transmembrane region" description="Helical" evidence="1">
    <location>
        <begin position="148"/>
        <end position="181"/>
    </location>
</feature>
<feature type="domain" description="DUF7847" evidence="2">
    <location>
        <begin position="33"/>
        <end position="318"/>
    </location>
</feature>
<feature type="transmembrane region" description="Helical" evidence="1">
    <location>
        <begin position="255"/>
        <end position="277"/>
    </location>
</feature>
<dbReference type="Pfam" id="PF25231">
    <property type="entry name" value="DUF7847"/>
    <property type="match status" value="1"/>
</dbReference>
<comment type="caution">
    <text evidence="3">The sequence shown here is derived from an EMBL/GenBank/DDBJ whole genome shotgun (WGS) entry which is preliminary data.</text>
</comment>
<keyword evidence="1" id="KW-0812">Transmembrane</keyword>
<dbReference type="AlphaFoldDB" id="J0NI91"/>
<dbReference type="EMBL" id="AKFS01000183">
    <property type="protein sequence ID" value="EJF44442.1"/>
    <property type="molecule type" value="Genomic_DNA"/>
</dbReference>
<sequence>MGGPGANYGQGPAWAPPPQPGIIALRPLTISDLFDGSFKAVRTNPKVFFGFALAVNAVLAVVNALVTWFLIYSVFDAVSRTDYRSANDFFGMLGGLTTQFITSWGLAVAVSFVGSTLVSGMLCVAVLEAAAGRKPTLGQTWRRFAPRFWPLIATTLLTGILLVLIAFVLILVGVVALVALTVVISPTRGGVGAVAALGLISLVLIGALVFVQFCFVVRFLYAPAATVIEGKSGFGAIGRAWELTRGRWMRSVGRYLLIVLLAVAAMWVVSLGVSSVLDMSVFATAVDGTVSAAVVKQAVSTAVITVLQSLVTPLVTSYALLMYLDERIRRENFAATLAAAAAGNQ</sequence>
<name>J0NI91_9ACTO</name>
<reference evidence="3 4" key="1">
    <citation type="submission" date="2012-05" db="EMBL/GenBank/DDBJ databases">
        <authorList>
            <person name="Harkins D.M."/>
            <person name="Madupu R."/>
            <person name="Durkin A.S."/>
            <person name="Torralba M."/>
            <person name="Methe B."/>
            <person name="Sutton G.G."/>
            <person name="Nelson K.E."/>
        </authorList>
    </citation>
    <scope>NUCLEOTIDE SEQUENCE [LARGE SCALE GENOMIC DNA]</scope>
    <source>
        <strain evidence="3 4">F0490</strain>
    </source>
</reference>
<feature type="transmembrane region" description="Helical" evidence="1">
    <location>
        <begin position="193"/>
        <end position="221"/>
    </location>
</feature>
<feature type="transmembrane region" description="Helical" evidence="1">
    <location>
        <begin position="297"/>
        <end position="321"/>
    </location>
</feature>
<proteinExistence type="predicted"/>
<keyword evidence="4" id="KW-1185">Reference proteome</keyword>
<feature type="transmembrane region" description="Helical" evidence="1">
    <location>
        <begin position="101"/>
        <end position="127"/>
    </location>
</feature>
<dbReference type="Proteomes" id="UP000004578">
    <property type="component" value="Unassembled WGS sequence"/>
</dbReference>
<gene>
    <name evidence="3" type="ORF">HMPREF1317_1849</name>
</gene>
<evidence type="ECO:0000313" key="3">
    <source>
        <dbReference type="EMBL" id="EJF44442.1"/>
    </source>
</evidence>
<protein>
    <recommendedName>
        <fullName evidence="2">DUF7847 domain-containing protein</fullName>
    </recommendedName>
</protein>
<keyword evidence="1" id="KW-1133">Transmembrane helix</keyword>
<dbReference type="PATRIC" id="fig|1125717.3.peg.1187"/>
<dbReference type="OrthoDB" id="121140at2"/>